<name>A0ABM9XMJ6_9CORY</name>
<reference evidence="1 2" key="1">
    <citation type="submission" date="2009-01" db="EMBL/GenBank/DDBJ databases">
        <authorList>
            <person name="Qin X."/>
            <person name="Bachman B."/>
            <person name="Battles P."/>
            <person name="Bell A."/>
            <person name="Bess C."/>
            <person name="Bickham C."/>
            <person name="Chaboub L."/>
            <person name="Chen D."/>
            <person name="Coyle M."/>
            <person name="Deiros D.R."/>
            <person name="Dinh H."/>
            <person name="Forbes L."/>
            <person name="Fowler G."/>
            <person name="Francisco L."/>
            <person name="Fu Q."/>
            <person name="Gubbala S."/>
            <person name="Hale W."/>
            <person name="Han Y."/>
            <person name="Hemphill L."/>
            <person name="Highlander S.K."/>
            <person name="Hirani K."/>
            <person name="Hogues M."/>
            <person name="Jackson L."/>
            <person name="Jakkamsetti A."/>
            <person name="Javaid M."/>
            <person name="Jiang H."/>
            <person name="Korchina V."/>
            <person name="Kovar C."/>
            <person name="Lara F."/>
            <person name="Lee S."/>
            <person name="Mata R."/>
            <person name="Mathew T."/>
            <person name="Moen C."/>
            <person name="Morales K."/>
            <person name="Munidasa M."/>
            <person name="Nazareth L."/>
            <person name="Ngo R."/>
            <person name="Nguyen L."/>
            <person name="Okwuonu G."/>
            <person name="Ongeri F."/>
            <person name="Patil S."/>
            <person name="Petrosino J."/>
            <person name="Pham C."/>
            <person name="Pham P."/>
            <person name="Pu L.-L."/>
            <person name="Puazo M."/>
            <person name="Raj R."/>
            <person name="Reid J."/>
            <person name="Rouhana J."/>
            <person name="Saada N."/>
            <person name="Shang Y."/>
            <person name="Simmons D."/>
            <person name="Thornton R."/>
            <person name="Warren J."/>
            <person name="Weissenberger G."/>
            <person name="Zhang J."/>
            <person name="Zhang L."/>
            <person name="Zhou C."/>
            <person name="Zhu D."/>
            <person name="Muzny D."/>
            <person name="Worley K."/>
            <person name="Gibbs R."/>
        </authorList>
    </citation>
    <scope>NUCLEOTIDE SEQUENCE [LARGE SCALE GENOMIC DNA]</scope>
    <source>
        <strain evidence="1 2">ATCC 51866</strain>
    </source>
</reference>
<comment type="caution">
    <text evidence="1">The sequence shown here is derived from an EMBL/GenBank/DDBJ whole genome shotgun (WGS) entry which is preliminary data.</text>
</comment>
<proteinExistence type="predicted"/>
<evidence type="ECO:0000313" key="2">
    <source>
        <dbReference type="Proteomes" id="UP000006237"/>
    </source>
</evidence>
<sequence>MIVSPSLSGRFPVPPSRGVPSGIPSFWSHLPSWPVSLLFAAIPPRSTPAGTCTLPSRPYPPIVGFPVALSAAWRRRSGGDADEAAEWRHCGGGGGPR</sequence>
<dbReference type="Proteomes" id="UP000006237">
    <property type="component" value="Unassembled WGS sequence"/>
</dbReference>
<gene>
    <name evidence="1" type="ORF">HMPREF0293_2095</name>
</gene>
<accession>A0ABM9XMJ6</accession>
<protein>
    <submittedName>
        <fullName evidence="1">Uncharacterized protein</fullName>
    </submittedName>
</protein>
<organism evidence="1 2">
    <name type="scientific">Corynebacterium glucuronolyticum ATCC 51866</name>
    <dbReference type="NCBI Taxonomy" id="548478"/>
    <lineage>
        <taxon>Bacteria</taxon>
        <taxon>Bacillati</taxon>
        <taxon>Actinomycetota</taxon>
        <taxon>Actinomycetes</taxon>
        <taxon>Mycobacteriales</taxon>
        <taxon>Corynebacteriaceae</taxon>
        <taxon>Corynebacterium</taxon>
    </lineage>
</organism>
<evidence type="ECO:0000313" key="1">
    <source>
        <dbReference type="EMBL" id="EEI62374.1"/>
    </source>
</evidence>
<keyword evidence="2" id="KW-1185">Reference proteome</keyword>
<dbReference type="EMBL" id="ACHF01000109">
    <property type="protein sequence ID" value="EEI62374.1"/>
    <property type="molecule type" value="Genomic_DNA"/>
</dbReference>